<dbReference type="SUPFAM" id="SSF51182">
    <property type="entry name" value="RmlC-like cupins"/>
    <property type="match status" value="1"/>
</dbReference>
<evidence type="ECO:0000256" key="3">
    <source>
        <dbReference type="PIRSR" id="PIRSR036894-1"/>
    </source>
</evidence>
<dbReference type="Proteomes" id="UP000191240">
    <property type="component" value="Unassembled WGS sequence"/>
</dbReference>
<dbReference type="EMBL" id="FQYW01000035">
    <property type="protein sequence ID" value="SHJ11987.1"/>
    <property type="molecule type" value="Genomic_DNA"/>
</dbReference>
<evidence type="ECO:0000256" key="1">
    <source>
        <dbReference type="ARBA" id="ARBA00022723"/>
    </source>
</evidence>
<gene>
    <name evidence="6" type="ORF">SAMN02745671_02732</name>
</gene>
<feature type="active site" evidence="4">
    <location>
        <position position="196"/>
    </location>
</feature>
<organism evidence="6 7">
    <name type="scientific">Anaerovibrio lipolyticus DSM 3074</name>
    <dbReference type="NCBI Taxonomy" id="1120997"/>
    <lineage>
        <taxon>Bacteria</taxon>
        <taxon>Bacillati</taxon>
        <taxon>Bacillota</taxon>
        <taxon>Negativicutes</taxon>
        <taxon>Selenomonadales</taxon>
        <taxon>Selenomonadaceae</taxon>
        <taxon>Anaerovibrio</taxon>
    </lineage>
</organism>
<keyword evidence="6" id="KW-0413">Isomerase</keyword>
<comment type="cofactor">
    <cofactor evidence="3">
        <name>Zn(2+)</name>
        <dbReference type="ChEBI" id="CHEBI:29105"/>
    </cofactor>
    <text evidence="3">Binds 1 zinc ion per subunit.</text>
</comment>
<dbReference type="InterPro" id="IPR046457">
    <property type="entry name" value="PMI_typeI_cat"/>
</dbReference>
<dbReference type="InterPro" id="IPR051804">
    <property type="entry name" value="Carb_Metab_Reg_Kinase/Isom"/>
</dbReference>
<dbReference type="Pfam" id="PF20511">
    <property type="entry name" value="PMI_typeI_cat"/>
    <property type="match status" value="1"/>
</dbReference>
<feature type="binding site" evidence="3">
    <location>
        <position position="118"/>
    </location>
    <ligand>
        <name>Zn(2+)</name>
        <dbReference type="ChEBI" id="CHEBI:29105"/>
    </ligand>
</feature>
<dbReference type="GO" id="GO:0008270">
    <property type="term" value="F:zinc ion binding"/>
    <property type="evidence" value="ECO:0007669"/>
    <property type="project" value="InterPro"/>
</dbReference>
<dbReference type="InterPro" id="IPR014628">
    <property type="entry name" value="Man6P_isomerase_Firm_short"/>
</dbReference>
<dbReference type="InterPro" id="IPR011051">
    <property type="entry name" value="RmlC_Cupin_sf"/>
</dbReference>
<dbReference type="PANTHER" id="PTHR42742:SF3">
    <property type="entry name" value="FRUCTOKINASE"/>
    <property type="match status" value="1"/>
</dbReference>
<dbReference type="InterPro" id="IPR014710">
    <property type="entry name" value="RmlC-like_jellyroll"/>
</dbReference>
<dbReference type="GO" id="GO:0004476">
    <property type="term" value="F:mannose-6-phosphate isomerase activity"/>
    <property type="evidence" value="ECO:0007669"/>
    <property type="project" value="InterPro"/>
</dbReference>
<keyword evidence="2 3" id="KW-0862">Zinc</keyword>
<dbReference type="PANTHER" id="PTHR42742">
    <property type="entry name" value="TRANSCRIPTIONAL REPRESSOR MPRA"/>
    <property type="match status" value="1"/>
</dbReference>
<dbReference type="CDD" id="cd07010">
    <property type="entry name" value="cupin_PMI_type_I_N_bac"/>
    <property type="match status" value="1"/>
</dbReference>
<evidence type="ECO:0000313" key="6">
    <source>
        <dbReference type="EMBL" id="SHJ11987.1"/>
    </source>
</evidence>
<evidence type="ECO:0000259" key="5">
    <source>
        <dbReference type="Pfam" id="PF20511"/>
    </source>
</evidence>
<dbReference type="PIRSF" id="PIRSF036894">
    <property type="entry name" value="PMI_Firm_short"/>
    <property type="match status" value="1"/>
</dbReference>
<feature type="binding site" evidence="3">
    <location>
        <position position="100"/>
    </location>
    <ligand>
        <name>Zn(2+)</name>
        <dbReference type="ChEBI" id="CHEBI:29105"/>
    </ligand>
</feature>
<evidence type="ECO:0000256" key="2">
    <source>
        <dbReference type="ARBA" id="ARBA00022833"/>
    </source>
</evidence>
<dbReference type="RefSeq" id="WP_080326339.1">
    <property type="nucleotide sequence ID" value="NZ_FQYW01000035.1"/>
</dbReference>
<name>A0A1M6GPT8_9FIRM</name>
<dbReference type="AlphaFoldDB" id="A0A1M6GPT8"/>
<sequence>MNRKPFLMKPTGKDYIWGGSRLNDDFSKNIDMSPLAETWECSTHPDGPSFAYGGIYDGKSLSEILKEHPDFLGTHPKTKGELPILIKFIDAKKNLSVQVHPDDEYAQKHENGQMGKSEMWYVLDARSDSHLVYGLNYDMEADTIRHSIENGTFEKHLQKVPIKPDDVFFIKAGTIHAIGAGALVAEIQESSNLTYRLYDYDRVDKQGNKRQLHIDKALAVADLKGAVKPKQPIHSLKYSQGCATELLCRCKYFEVNRMLINTERVRQLVEYRADEASFRVLLCTNGCGTLFINETEFIKVFRGDCIFFPADSVTVKIHGKMQFLDIRG</sequence>
<feature type="domain" description="Phosphomannose isomerase type I catalytic" evidence="5">
    <location>
        <begin position="8"/>
        <end position="109"/>
    </location>
</feature>
<dbReference type="OrthoDB" id="9808275at2"/>
<dbReference type="GO" id="GO:0005975">
    <property type="term" value="P:carbohydrate metabolic process"/>
    <property type="evidence" value="ECO:0007669"/>
    <property type="project" value="InterPro"/>
</dbReference>
<proteinExistence type="predicted"/>
<reference evidence="6 7" key="1">
    <citation type="submission" date="2016-11" db="EMBL/GenBank/DDBJ databases">
        <authorList>
            <person name="Jaros S."/>
            <person name="Januszkiewicz K."/>
            <person name="Wedrychowicz H."/>
        </authorList>
    </citation>
    <scope>NUCLEOTIDE SEQUENCE [LARGE SCALE GENOMIC DNA]</scope>
    <source>
        <strain evidence="6 7">DSM 3074</strain>
    </source>
</reference>
<evidence type="ECO:0000256" key="4">
    <source>
        <dbReference type="PIRSR" id="PIRSR036894-2"/>
    </source>
</evidence>
<evidence type="ECO:0000313" key="7">
    <source>
        <dbReference type="Proteomes" id="UP000191240"/>
    </source>
</evidence>
<accession>A0A1M6GPT8</accession>
<feature type="binding site" evidence="3">
    <location>
        <position position="176"/>
    </location>
    <ligand>
        <name>Zn(2+)</name>
        <dbReference type="ChEBI" id="CHEBI:29105"/>
    </ligand>
</feature>
<protein>
    <submittedName>
        <fullName evidence="6">Mannose-6-phosphate isomerase</fullName>
    </submittedName>
</protein>
<dbReference type="Gene3D" id="2.60.120.10">
    <property type="entry name" value="Jelly Rolls"/>
    <property type="match status" value="2"/>
</dbReference>
<keyword evidence="1 3" id="KW-0479">Metal-binding</keyword>